<reference evidence="1 2" key="1">
    <citation type="journal article" date="2017" name="Genome Announc.">
        <title>Draft Genome Sequences of Salinivibrio proteolyticus, Salinivibrio sharmensis, Salinivibrio siamensis, Salinivibrio costicola subsp. alcaliphilus, Salinivibrio costicola subsp. vallismortis, and 29 New Isolates Belonging to the Genus Salinivibrio.</title>
        <authorList>
            <person name="Lopez-Hermoso C."/>
            <person name="de la Haba R.R."/>
            <person name="Sanchez-Porro C."/>
            <person name="Bayliss S.C."/>
            <person name="Feil E.J."/>
            <person name="Ventosa A."/>
        </authorList>
    </citation>
    <scope>NUCLEOTIDE SEQUENCE [LARGE SCALE GENOMIC DNA]</scope>
    <source>
        <strain evidence="1 2">AL184</strain>
    </source>
</reference>
<evidence type="ECO:0000313" key="2">
    <source>
        <dbReference type="Proteomes" id="UP000189021"/>
    </source>
</evidence>
<dbReference type="EMBL" id="MUEK01000056">
    <property type="protein sequence ID" value="OOE36084.1"/>
    <property type="molecule type" value="Genomic_DNA"/>
</dbReference>
<accession>A0AB36JUG8</accession>
<dbReference type="Proteomes" id="UP000189021">
    <property type="component" value="Unassembled WGS sequence"/>
</dbReference>
<dbReference type="RefSeq" id="WP_201258677.1">
    <property type="nucleotide sequence ID" value="NZ_MUEK01000056.1"/>
</dbReference>
<organism evidence="1 2">
    <name type="scientific">Salinivibrio kushneri</name>
    <dbReference type="NCBI Taxonomy" id="1908198"/>
    <lineage>
        <taxon>Bacteria</taxon>
        <taxon>Pseudomonadati</taxon>
        <taxon>Pseudomonadota</taxon>
        <taxon>Gammaproteobacteria</taxon>
        <taxon>Vibrionales</taxon>
        <taxon>Vibrionaceae</taxon>
        <taxon>Salinivibrio</taxon>
    </lineage>
</organism>
<name>A0AB36JUG8_9GAMM</name>
<comment type="caution">
    <text evidence="1">The sequence shown here is derived from an EMBL/GenBank/DDBJ whole genome shotgun (WGS) entry which is preliminary data.</text>
</comment>
<proteinExistence type="predicted"/>
<evidence type="ECO:0000313" key="1">
    <source>
        <dbReference type="EMBL" id="OOE36084.1"/>
    </source>
</evidence>
<keyword evidence="2" id="KW-1185">Reference proteome</keyword>
<protein>
    <submittedName>
        <fullName evidence="1">Uncharacterized protein</fullName>
    </submittedName>
</protein>
<feature type="non-terminal residue" evidence="1">
    <location>
        <position position="160"/>
    </location>
</feature>
<sequence>MLAECNAVFLFIAELTGSFQPGSGTEQDKIECGKQDYIRNFQLDLNLHDEDDRKDMHENVWLSRLYRELDTYFNVPSDKTARALAVDPESNRYRYSTFQWQVPIELDASASMLQYEGLLTGDKRLLEMTNVIGDTLQDPWKLEGMSRQMLKKAATPMLYG</sequence>
<gene>
    <name evidence="1" type="ORF">BZG00_15815</name>
</gene>
<dbReference type="AlphaFoldDB" id="A0AB36JUG8"/>